<evidence type="ECO:0000313" key="2">
    <source>
        <dbReference type="EMBL" id="CAH2069093.1"/>
    </source>
</evidence>
<feature type="region of interest" description="Disordered" evidence="1">
    <location>
        <begin position="1"/>
        <end position="46"/>
    </location>
</feature>
<sequence>MASSFTRPAAALASRRRHHTADGRSPRTQSTPDAATSYRMSTDPDFPTAARYLADISSERHDHCDSAAENKTSQTARRHLAAYARTSSRRDALDSSE</sequence>
<organism evidence="2 3">
    <name type="scientific">Iphiclides podalirius</name>
    <name type="common">scarce swallowtail</name>
    <dbReference type="NCBI Taxonomy" id="110791"/>
    <lineage>
        <taxon>Eukaryota</taxon>
        <taxon>Metazoa</taxon>
        <taxon>Ecdysozoa</taxon>
        <taxon>Arthropoda</taxon>
        <taxon>Hexapoda</taxon>
        <taxon>Insecta</taxon>
        <taxon>Pterygota</taxon>
        <taxon>Neoptera</taxon>
        <taxon>Endopterygota</taxon>
        <taxon>Lepidoptera</taxon>
        <taxon>Glossata</taxon>
        <taxon>Ditrysia</taxon>
        <taxon>Papilionoidea</taxon>
        <taxon>Papilionidae</taxon>
        <taxon>Papilioninae</taxon>
        <taxon>Iphiclides</taxon>
    </lineage>
</organism>
<name>A0ABN8J517_9NEOP</name>
<reference evidence="2" key="1">
    <citation type="submission" date="2022-03" db="EMBL/GenBank/DDBJ databases">
        <authorList>
            <person name="Martin H S."/>
        </authorList>
    </citation>
    <scope>NUCLEOTIDE SEQUENCE</scope>
</reference>
<accession>A0ABN8J517</accession>
<dbReference type="EMBL" id="OW152817">
    <property type="protein sequence ID" value="CAH2069093.1"/>
    <property type="molecule type" value="Genomic_DNA"/>
</dbReference>
<proteinExistence type="predicted"/>
<evidence type="ECO:0000256" key="1">
    <source>
        <dbReference type="SAM" id="MobiDB-lite"/>
    </source>
</evidence>
<feature type="compositionally biased region" description="Polar residues" evidence="1">
    <location>
        <begin position="26"/>
        <end position="40"/>
    </location>
</feature>
<gene>
    <name evidence="2" type="ORF">IPOD504_LOCUS14733</name>
</gene>
<protein>
    <submittedName>
        <fullName evidence="2">Uncharacterized protein</fullName>
    </submittedName>
</protein>
<keyword evidence="3" id="KW-1185">Reference proteome</keyword>
<dbReference type="Proteomes" id="UP000837857">
    <property type="component" value="Chromosome 5"/>
</dbReference>
<feature type="non-terminal residue" evidence="2">
    <location>
        <position position="97"/>
    </location>
</feature>
<evidence type="ECO:0000313" key="3">
    <source>
        <dbReference type="Proteomes" id="UP000837857"/>
    </source>
</evidence>